<keyword evidence="4" id="KW-0547">Nucleotide-binding</keyword>
<dbReference type="Pfam" id="PF01934">
    <property type="entry name" value="HepT-like"/>
    <property type="match status" value="1"/>
</dbReference>
<dbReference type="PANTHER" id="PTHR34139">
    <property type="entry name" value="UPF0331 PROTEIN MJ0127"/>
    <property type="match status" value="1"/>
</dbReference>
<dbReference type="GO" id="GO:0000166">
    <property type="term" value="F:nucleotide binding"/>
    <property type="evidence" value="ECO:0007669"/>
    <property type="project" value="UniProtKB-KW"/>
</dbReference>
<keyword evidence="3" id="KW-0540">Nuclease</keyword>
<evidence type="ECO:0008006" key="9">
    <source>
        <dbReference type="Google" id="ProtNLM"/>
    </source>
</evidence>
<comment type="similarity">
    <text evidence="6">Belongs to the HepT RNase toxin family.</text>
</comment>
<evidence type="ECO:0000256" key="1">
    <source>
        <dbReference type="ARBA" id="ARBA00022553"/>
    </source>
</evidence>
<keyword evidence="1" id="KW-0597">Phosphoprotein</keyword>
<gene>
    <name evidence="7" type="ORF">A2751_01735</name>
</gene>
<comment type="caution">
    <text evidence="7">The sequence shown here is derived from an EMBL/GenBank/DDBJ whole genome shotgun (WGS) entry which is preliminary data.</text>
</comment>
<evidence type="ECO:0000256" key="3">
    <source>
        <dbReference type="ARBA" id="ARBA00022722"/>
    </source>
</evidence>
<keyword evidence="5" id="KW-0378">Hydrolase</keyword>
<dbReference type="Proteomes" id="UP000176864">
    <property type="component" value="Unassembled WGS sequence"/>
</dbReference>
<sequence>MGKDNLYKSHILESINDIESFTANLDYEKFLTDKLHRLAIIRSLEIIGEAANKLSDDFLKRYPSIPWHDVVGLRNRVIHEYFRINNRAVWQVIKHDLPKLEAALQSKTPLS</sequence>
<evidence type="ECO:0000313" key="7">
    <source>
        <dbReference type="EMBL" id="OGE77757.1"/>
    </source>
</evidence>
<dbReference type="GO" id="GO:0004540">
    <property type="term" value="F:RNA nuclease activity"/>
    <property type="evidence" value="ECO:0007669"/>
    <property type="project" value="InterPro"/>
</dbReference>
<protein>
    <recommendedName>
        <fullName evidence="9">DUF86 domain-containing protein</fullName>
    </recommendedName>
</protein>
<evidence type="ECO:0000256" key="4">
    <source>
        <dbReference type="ARBA" id="ARBA00022741"/>
    </source>
</evidence>
<reference evidence="7 8" key="1">
    <citation type="journal article" date="2016" name="Nat. Commun.">
        <title>Thousands of microbial genomes shed light on interconnected biogeochemical processes in an aquifer system.</title>
        <authorList>
            <person name="Anantharaman K."/>
            <person name="Brown C.T."/>
            <person name="Hug L.A."/>
            <person name="Sharon I."/>
            <person name="Castelle C.J."/>
            <person name="Probst A.J."/>
            <person name="Thomas B.C."/>
            <person name="Singh A."/>
            <person name="Wilkins M.J."/>
            <person name="Karaoz U."/>
            <person name="Brodie E.L."/>
            <person name="Williams K.H."/>
            <person name="Hubbard S.S."/>
            <person name="Banfield J.F."/>
        </authorList>
    </citation>
    <scope>NUCLEOTIDE SEQUENCE [LARGE SCALE GENOMIC DNA]</scope>
</reference>
<evidence type="ECO:0000313" key="8">
    <source>
        <dbReference type="Proteomes" id="UP000176864"/>
    </source>
</evidence>
<dbReference type="EMBL" id="MFEK01000016">
    <property type="protein sequence ID" value="OGE77757.1"/>
    <property type="molecule type" value="Genomic_DNA"/>
</dbReference>
<dbReference type="AlphaFoldDB" id="A0A1F5NJ91"/>
<dbReference type="InterPro" id="IPR051813">
    <property type="entry name" value="HepT_RNase_toxin"/>
</dbReference>
<proteinExistence type="inferred from homology"/>
<dbReference type="InterPro" id="IPR008201">
    <property type="entry name" value="HepT-like"/>
</dbReference>
<accession>A0A1F5NJ91</accession>
<organism evidence="7 8">
    <name type="scientific">Candidatus Doudnabacteria bacterium RIFCSPHIGHO2_01_FULL_46_14</name>
    <dbReference type="NCBI Taxonomy" id="1817824"/>
    <lineage>
        <taxon>Bacteria</taxon>
        <taxon>Candidatus Doudnaibacteriota</taxon>
    </lineage>
</organism>
<dbReference type="InterPro" id="IPR037038">
    <property type="entry name" value="HepT-like_sf"/>
</dbReference>
<dbReference type="PANTHER" id="PTHR34139:SF1">
    <property type="entry name" value="RNASE MJ1380-RELATED"/>
    <property type="match status" value="1"/>
</dbReference>
<evidence type="ECO:0000256" key="5">
    <source>
        <dbReference type="ARBA" id="ARBA00022801"/>
    </source>
</evidence>
<dbReference type="GO" id="GO:0016787">
    <property type="term" value="F:hydrolase activity"/>
    <property type="evidence" value="ECO:0007669"/>
    <property type="project" value="UniProtKB-KW"/>
</dbReference>
<dbReference type="Gene3D" id="1.20.120.580">
    <property type="entry name" value="bsu32300-like"/>
    <property type="match status" value="1"/>
</dbReference>
<keyword evidence="2" id="KW-1277">Toxin-antitoxin system</keyword>
<evidence type="ECO:0000256" key="2">
    <source>
        <dbReference type="ARBA" id="ARBA00022649"/>
    </source>
</evidence>
<dbReference type="GO" id="GO:0110001">
    <property type="term" value="C:toxin-antitoxin complex"/>
    <property type="evidence" value="ECO:0007669"/>
    <property type="project" value="InterPro"/>
</dbReference>
<evidence type="ECO:0000256" key="6">
    <source>
        <dbReference type="ARBA" id="ARBA00024207"/>
    </source>
</evidence>
<name>A0A1F5NJ91_9BACT</name>